<dbReference type="InterPro" id="IPR000048">
    <property type="entry name" value="IQ_motif_EF-hand-BS"/>
</dbReference>
<sequence>MNSYANGHSSQIRTSDAQESLVLNTRNRRMNSVSKLQRTDGQNKQSLKKVEFYDRMRFSLNDARLKWDHTQQSLAPTESINQATHSLIQVAFKNRESINNSQMHSQNSNKQLNQSIRSALSHSYLNYHNYGRKLQFPEPYKAFNYQDNSLENQTIRMRRQERSMLKQRQIQIKRERDQALKEWLANDKKSIIRDLNFQDEFQMFQKLKQKAENAKSEIAALVIQKAYRMLVIRKQYLRIRKLREKAAIRLQKCWRRKKVEIQLKKLRYGLLNKAANTVKKYIKGYLIFKRVKLVKNRIREKFMETYFQRKRMELYTDSQIKIRYYFLKYIDELRKKQLEEEFKQYMLGQIEFEQSTKISEYQNTQLKSTSLKRPKKHCCLTNSQSQKEFSINRSKKNKLSFLTTNKSVKHSFNQSISTLNRFKESQQIYQTTADRRLQPTYDITDNFNLEINQGAIHDNLTTKFVLSPPNELASLNEGGGSIAMSRKHIQPQLRQIQTIASSNGMITSQNSIISISNSNNKQTTSIELRQKRKVKSLNMLQMDDYVMALNMHHQFYTNASLVRVLDATEEERDGYQQYLEQCKKQKCREMGYVDYLLRVRQQQGDLERIRRSHLDFVSKQMQVKHICSKIYFRDEHGQSRSFHQQQNQINGKVNRQRVKSQNMDRRPMVHSIVKNSFQSINQKFQ</sequence>
<dbReference type="Proteomes" id="UP000039865">
    <property type="component" value="Unassembled WGS sequence"/>
</dbReference>
<accession>A0A078A9W6</accession>
<dbReference type="PROSITE" id="PS50096">
    <property type="entry name" value="IQ"/>
    <property type="match status" value="1"/>
</dbReference>
<protein>
    <submittedName>
        <fullName evidence="2">Uncharacterized protein</fullName>
    </submittedName>
</protein>
<evidence type="ECO:0000256" key="1">
    <source>
        <dbReference type="SAM" id="MobiDB-lite"/>
    </source>
</evidence>
<dbReference type="EMBL" id="CCKQ01007653">
    <property type="protein sequence ID" value="CDW79060.1"/>
    <property type="molecule type" value="Genomic_DNA"/>
</dbReference>
<dbReference type="InParanoid" id="A0A078A9W6"/>
<proteinExistence type="predicted"/>
<keyword evidence="3" id="KW-1185">Reference proteome</keyword>
<dbReference type="OrthoDB" id="10684573at2759"/>
<feature type="region of interest" description="Disordered" evidence="1">
    <location>
        <begin position="1"/>
        <end position="20"/>
    </location>
</feature>
<dbReference type="SMART" id="SM00015">
    <property type="entry name" value="IQ"/>
    <property type="match status" value="3"/>
</dbReference>
<evidence type="ECO:0000313" key="2">
    <source>
        <dbReference type="EMBL" id="CDW79060.1"/>
    </source>
</evidence>
<organism evidence="2 3">
    <name type="scientific">Stylonychia lemnae</name>
    <name type="common">Ciliate</name>
    <dbReference type="NCBI Taxonomy" id="5949"/>
    <lineage>
        <taxon>Eukaryota</taxon>
        <taxon>Sar</taxon>
        <taxon>Alveolata</taxon>
        <taxon>Ciliophora</taxon>
        <taxon>Intramacronucleata</taxon>
        <taxon>Spirotrichea</taxon>
        <taxon>Stichotrichia</taxon>
        <taxon>Sporadotrichida</taxon>
        <taxon>Oxytrichidae</taxon>
        <taxon>Stylonychinae</taxon>
        <taxon>Stylonychia</taxon>
    </lineage>
</organism>
<dbReference type="Pfam" id="PF00612">
    <property type="entry name" value="IQ"/>
    <property type="match status" value="2"/>
</dbReference>
<dbReference type="AlphaFoldDB" id="A0A078A9W6"/>
<evidence type="ECO:0000313" key="3">
    <source>
        <dbReference type="Proteomes" id="UP000039865"/>
    </source>
</evidence>
<reference evidence="2 3" key="1">
    <citation type="submission" date="2014-06" db="EMBL/GenBank/DDBJ databases">
        <authorList>
            <person name="Swart Estienne"/>
        </authorList>
    </citation>
    <scope>NUCLEOTIDE SEQUENCE [LARGE SCALE GENOMIC DNA]</scope>
    <source>
        <strain evidence="2 3">130c</strain>
    </source>
</reference>
<gene>
    <name evidence="2" type="primary">Contig2113.g2272</name>
    <name evidence="2" type="ORF">STYLEM_8045</name>
</gene>
<dbReference type="Gene3D" id="1.20.5.190">
    <property type="match status" value="1"/>
</dbReference>
<name>A0A078A9W6_STYLE</name>